<dbReference type="OrthoDB" id="2717873at2"/>
<dbReference type="AlphaFoldDB" id="A0A4R2HAD5"/>
<accession>A0A4R2HAD5</accession>
<name>A0A4R2HAD5_9ACTN</name>
<gene>
    <name evidence="2" type="ORF">EV652_10969</name>
</gene>
<dbReference type="RefSeq" id="WP_132211862.1">
    <property type="nucleotide sequence ID" value="NZ_SLWN01000009.1"/>
</dbReference>
<keyword evidence="1" id="KW-0812">Transmembrane</keyword>
<organism evidence="2 3">
    <name type="scientific">Kribbella steppae</name>
    <dbReference type="NCBI Taxonomy" id="2512223"/>
    <lineage>
        <taxon>Bacteria</taxon>
        <taxon>Bacillati</taxon>
        <taxon>Actinomycetota</taxon>
        <taxon>Actinomycetes</taxon>
        <taxon>Propionibacteriales</taxon>
        <taxon>Kribbellaceae</taxon>
        <taxon>Kribbella</taxon>
    </lineage>
</organism>
<sequence>MNIQRAAPRWWITAAAYAVPLCILPSAAWRTHLVIDTWAGQQDNACMQGGGIEIYLTFLSLGSFALGLLTIGLVRPWGEVFPRWIPVVGGRVVPVRGVTAVAGTGAALVGLLVAYFLLNQQFHIVDGPLKPLPPGCHVPDFDVLVWYVPLIAWPPLLALVTWDYHRRRTATPTVSVER</sequence>
<feature type="transmembrane region" description="Helical" evidence="1">
    <location>
        <begin position="144"/>
        <end position="162"/>
    </location>
</feature>
<feature type="transmembrane region" description="Helical" evidence="1">
    <location>
        <begin position="54"/>
        <end position="74"/>
    </location>
</feature>
<dbReference type="Proteomes" id="UP000294508">
    <property type="component" value="Unassembled WGS sequence"/>
</dbReference>
<keyword evidence="3" id="KW-1185">Reference proteome</keyword>
<evidence type="ECO:0000256" key="1">
    <source>
        <dbReference type="SAM" id="Phobius"/>
    </source>
</evidence>
<evidence type="ECO:0008006" key="4">
    <source>
        <dbReference type="Google" id="ProtNLM"/>
    </source>
</evidence>
<evidence type="ECO:0000313" key="2">
    <source>
        <dbReference type="EMBL" id="TCO23244.1"/>
    </source>
</evidence>
<evidence type="ECO:0000313" key="3">
    <source>
        <dbReference type="Proteomes" id="UP000294508"/>
    </source>
</evidence>
<keyword evidence="1" id="KW-1133">Transmembrane helix</keyword>
<proteinExistence type="predicted"/>
<comment type="caution">
    <text evidence="2">The sequence shown here is derived from an EMBL/GenBank/DDBJ whole genome shotgun (WGS) entry which is preliminary data.</text>
</comment>
<reference evidence="2 3" key="1">
    <citation type="journal article" date="2015" name="Stand. Genomic Sci.">
        <title>Genomic Encyclopedia of Bacterial and Archaeal Type Strains, Phase III: the genomes of soil and plant-associated and newly described type strains.</title>
        <authorList>
            <person name="Whitman W.B."/>
            <person name="Woyke T."/>
            <person name="Klenk H.P."/>
            <person name="Zhou Y."/>
            <person name="Lilburn T.G."/>
            <person name="Beck B.J."/>
            <person name="De Vos P."/>
            <person name="Vandamme P."/>
            <person name="Eisen J.A."/>
            <person name="Garrity G."/>
            <person name="Hugenholtz P."/>
            <person name="Kyrpides N.C."/>
        </authorList>
    </citation>
    <scope>NUCLEOTIDE SEQUENCE [LARGE SCALE GENOMIC DNA]</scope>
    <source>
        <strain evidence="2 3">VKM Ac-2572</strain>
    </source>
</reference>
<keyword evidence="1" id="KW-0472">Membrane</keyword>
<protein>
    <recommendedName>
        <fullName evidence="4">DUF3995 domain-containing protein</fullName>
    </recommendedName>
</protein>
<feature type="transmembrane region" description="Helical" evidence="1">
    <location>
        <begin position="95"/>
        <end position="118"/>
    </location>
</feature>
<dbReference type="EMBL" id="SLWN01000009">
    <property type="protein sequence ID" value="TCO23244.1"/>
    <property type="molecule type" value="Genomic_DNA"/>
</dbReference>